<dbReference type="Gene3D" id="3.40.50.10320">
    <property type="entry name" value="LmbE-like"/>
    <property type="match status" value="1"/>
</dbReference>
<organism evidence="1">
    <name type="scientific">Tuwongella immobilis</name>
    <dbReference type="NCBI Taxonomy" id="692036"/>
    <lineage>
        <taxon>Bacteria</taxon>
        <taxon>Pseudomonadati</taxon>
        <taxon>Planctomycetota</taxon>
        <taxon>Planctomycetia</taxon>
        <taxon>Gemmatales</taxon>
        <taxon>Gemmataceae</taxon>
        <taxon>Tuwongella</taxon>
    </lineage>
</organism>
<dbReference type="EMBL" id="LR586016">
    <property type="protein sequence ID" value="VIP03820.1"/>
    <property type="molecule type" value="Genomic_DNA"/>
</dbReference>
<name>A0A6C2YQA9_9BACT</name>
<accession>A0A6C2YQA9</accession>
<dbReference type="PANTHER" id="PTHR12993:SF30">
    <property type="entry name" value="N-ACETYL-ALPHA-D-GLUCOSAMINYL L-MALATE DEACETYLASE 1"/>
    <property type="match status" value="1"/>
</dbReference>
<dbReference type="AlphaFoldDB" id="A0A6C2YQA9"/>
<dbReference type="PANTHER" id="PTHR12993">
    <property type="entry name" value="N-ACETYLGLUCOSAMINYL-PHOSPHATIDYLINOSITOL DE-N-ACETYLASE-RELATED"/>
    <property type="match status" value="1"/>
</dbReference>
<proteinExistence type="predicted"/>
<gene>
    <name evidence="1" type="ORF">GMBLW1_01400</name>
</gene>
<dbReference type="InterPro" id="IPR003737">
    <property type="entry name" value="GlcNAc_PI_deacetylase-related"/>
</dbReference>
<keyword evidence="2" id="KW-1185">Reference proteome</keyword>
<dbReference type="Pfam" id="PF02585">
    <property type="entry name" value="PIG-L"/>
    <property type="match status" value="1"/>
</dbReference>
<dbReference type="InterPro" id="IPR024078">
    <property type="entry name" value="LmbE-like_dom_sf"/>
</dbReference>
<dbReference type="SUPFAM" id="SSF102588">
    <property type="entry name" value="LmbE-like"/>
    <property type="match status" value="1"/>
</dbReference>
<protein>
    <submittedName>
        <fullName evidence="1">Uncharacterized protein</fullName>
    </submittedName>
</protein>
<dbReference type="EMBL" id="LR593887">
    <property type="protein sequence ID" value="VTS05007.1"/>
    <property type="molecule type" value="Genomic_DNA"/>
</dbReference>
<evidence type="ECO:0000313" key="2">
    <source>
        <dbReference type="Proteomes" id="UP000464378"/>
    </source>
</evidence>
<dbReference type="GO" id="GO:0016811">
    <property type="term" value="F:hydrolase activity, acting on carbon-nitrogen (but not peptide) bonds, in linear amides"/>
    <property type="evidence" value="ECO:0007669"/>
    <property type="project" value="TreeGrafter"/>
</dbReference>
<dbReference type="Proteomes" id="UP000464378">
    <property type="component" value="Chromosome"/>
</dbReference>
<reference evidence="1" key="1">
    <citation type="submission" date="2019-04" db="EMBL/GenBank/DDBJ databases">
        <authorList>
            <consortium name="Science for Life Laboratories"/>
        </authorList>
    </citation>
    <scope>NUCLEOTIDE SEQUENCE</scope>
    <source>
        <strain evidence="1">MBLW1</strain>
    </source>
</reference>
<evidence type="ECO:0000313" key="1">
    <source>
        <dbReference type="EMBL" id="VIP03820.1"/>
    </source>
</evidence>
<dbReference type="RefSeq" id="WP_162658974.1">
    <property type="nucleotide sequence ID" value="NZ_LR593887.1"/>
</dbReference>
<sequence length="259" mass="28815">MTEQPRLDVLAVAPHPDDLEILCGGTLALMVKQGYRVGIVDLTSGEPTPRGSLELRKEEAEAARVALGVQVRINLDLPNRELMDGPPARYRLATVFRRLQPRIVIAAAGRTPAASPDHHQGHLIIEAARFYSQLTKWDDRFENTAPYRVPHLVYAPFPFDAEDRHWHGTFVVDISSTFEQKMASIQAYRSQFDPDRFEKVRHFVSGTCIAHGARCGFAYGERFALPAEIGTTDLVNLVTQNQAIAPPNLTPGKDHLPMG</sequence>
<dbReference type="KEGG" id="tim:GMBLW1_01400"/>
<dbReference type="InParanoid" id="A0A6C2YQA9"/>